<keyword evidence="6" id="KW-0175">Coiled coil</keyword>
<gene>
    <name evidence="10 11" type="primary">LOC101498627</name>
</gene>
<sequence>MMDERRHSVDIPISKTLVALRRVRSLRDPSTNSMTKHSSLIDHDNLHWENGYANGISLLFPDYSHACDSDDDDNDNVGLRSMNLGFKGQRELDAAGFELNSRVKPSRMLCRSGKQDSGELVYSNINRRSICGICGSNHGGKGLDLACVVPSINDFKDVESCYRTNAISSQLGRTDQTKSAKKPLRKNQVKPSDVVGDIASHLGSPCLSARDALSPPRGSSAQINLDFGVVENSDNGYGLSCCWSKSPRFKESNLYDEIEDCPLILNCIDDSDLHGNRNVRHNGGEISPNLDTPRMLSMKFKPKSFGDLVGQDVVVRSLLGAISSGRITSFYLFHGPRGTGKTSASRIFASALNCISVKEQRPCGRCRECVLFFSGRSKDVKEVDSVRINHTDQVKSLVKYACTPPVSSRFKVFIIDECQLLNEETWACLSNNLENIYQHSVYVMITPDLDKLPQSAVSRAQRYYFPKVKDTDIACRLEKICAEEGLDFEHAALDLIAAKSCGSVRDAEIMLDQLSLLGKKIKISLVYELTGIVSDDELLNLLDLALSPDTTNTVIRARELMRSRIDPLQLVSQLANLIMDILAGKCENGDYEVRSRFSSRYTSEADLQKLSHALRILSETEKQLRISKNQTTWFTVALLQLSSVDYPSSTDVDTKLFMRGASNGGQNLEHLATGGSENKSYRLVAHEDHEGTLYSIWYKATGICQSSQLKTFLRKKGKLSSLHVDQSTSCLAIAELEFGHRHHVSKAEKSWKLIANSLQCILGCNVELRITYVPQTSKKSSFNIFSCSRKIQQKSSLSNELETEIDYADYTSQNLMMKNKTLSSFSECGSRVPPRKSYDETDAVTTLRSCEGNLLSSRESLLNRSFEESIGASCSGVDSSKKEGHNGAQIVPSIHNSENQSNCFPQTLWLQKKFRSSYSSKVSFQGT</sequence>
<dbReference type="InterPro" id="IPR008921">
    <property type="entry name" value="DNA_pol3_clamp-load_cplx_C"/>
</dbReference>
<dbReference type="Pfam" id="PF13177">
    <property type="entry name" value="DNA_pol3_delta2"/>
    <property type="match status" value="1"/>
</dbReference>
<evidence type="ECO:0000256" key="4">
    <source>
        <dbReference type="ARBA" id="ARBA00022833"/>
    </source>
</evidence>
<evidence type="ECO:0000256" key="6">
    <source>
        <dbReference type="ARBA" id="ARBA00023054"/>
    </source>
</evidence>
<organism evidence="9 10">
    <name type="scientific">Cicer arietinum</name>
    <name type="common">Chickpea</name>
    <name type="synonym">Garbanzo</name>
    <dbReference type="NCBI Taxonomy" id="3827"/>
    <lineage>
        <taxon>Eukaryota</taxon>
        <taxon>Viridiplantae</taxon>
        <taxon>Streptophyta</taxon>
        <taxon>Embryophyta</taxon>
        <taxon>Tracheophyta</taxon>
        <taxon>Spermatophyta</taxon>
        <taxon>Magnoliopsida</taxon>
        <taxon>eudicotyledons</taxon>
        <taxon>Gunneridae</taxon>
        <taxon>Pentapetalae</taxon>
        <taxon>rosids</taxon>
        <taxon>fabids</taxon>
        <taxon>Fabales</taxon>
        <taxon>Fabaceae</taxon>
        <taxon>Papilionoideae</taxon>
        <taxon>50 kb inversion clade</taxon>
        <taxon>NPAAA clade</taxon>
        <taxon>Hologalegina</taxon>
        <taxon>IRL clade</taxon>
        <taxon>Cicereae</taxon>
        <taxon>Cicer</taxon>
    </lineage>
</organism>
<dbReference type="GeneID" id="101498627"/>
<reference evidence="9" key="1">
    <citation type="journal article" date="2013" name="Nat. Biotechnol.">
        <title>Draft genome sequence of chickpea (Cicer arietinum) provides a resource for trait improvement.</title>
        <authorList>
            <person name="Varshney R.K."/>
            <person name="Song C."/>
            <person name="Saxena R.K."/>
            <person name="Azam S."/>
            <person name="Yu S."/>
            <person name="Sharpe A.G."/>
            <person name="Cannon S."/>
            <person name="Baek J."/>
            <person name="Rosen B.D."/>
            <person name="Tar'an B."/>
            <person name="Millan T."/>
            <person name="Zhang X."/>
            <person name="Ramsay L.D."/>
            <person name="Iwata A."/>
            <person name="Wang Y."/>
            <person name="Nelson W."/>
            <person name="Farmer A.D."/>
            <person name="Gaur P.M."/>
            <person name="Soderlund C."/>
            <person name="Penmetsa R.V."/>
            <person name="Xu C."/>
            <person name="Bharti A.K."/>
            <person name="He W."/>
            <person name="Winter P."/>
            <person name="Zhao S."/>
            <person name="Hane J.K."/>
            <person name="Carrasquilla-Garcia N."/>
            <person name="Condie J.A."/>
            <person name="Upadhyaya H.D."/>
            <person name="Luo M.C."/>
            <person name="Thudi M."/>
            <person name="Gowda C.L."/>
            <person name="Singh N.P."/>
            <person name="Lichtenzveig J."/>
            <person name="Gali K.K."/>
            <person name="Rubio J."/>
            <person name="Nadarajan N."/>
            <person name="Dolezel J."/>
            <person name="Bansal K.C."/>
            <person name="Xu X."/>
            <person name="Edwards D."/>
            <person name="Zhang G."/>
            <person name="Kahl G."/>
            <person name="Gil J."/>
            <person name="Singh K.B."/>
            <person name="Datta S.K."/>
            <person name="Jackson S.A."/>
            <person name="Wang J."/>
            <person name="Cook D.R."/>
        </authorList>
    </citation>
    <scope>NUCLEOTIDE SEQUENCE [LARGE SCALE GENOMIC DNA]</scope>
    <source>
        <strain evidence="9">cv. CDC Frontier</strain>
    </source>
</reference>
<keyword evidence="9" id="KW-1185">Reference proteome</keyword>
<proteinExistence type="inferred from homology"/>
<dbReference type="OrthoDB" id="1899087at2759"/>
<evidence type="ECO:0000313" key="9">
    <source>
        <dbReference type="Proteomes" id="UP000087171"/>
    </source>
</evidence>
<evidence type="ECO:0000256" key="5">
    <source>
        <dbReference type="ARBA" id="ARBA00022840"/>
    </source>
</evidence>
<dbReference type="Gene3D" id="1.20.272.10">
    <property type="match status" value="1"/>
</dbReference>
<dbReference type="PaxDb" id="3827-XP_004501837.1"/>
<dbReference type="KEGG" id="cam:101498627"/>
<dbReference type="FunFam" id="1.20.272.10:FF:000019">
    <property type="entry name" value="Protein STICHEL-like 1 isoform C"/>
    <property type="match status" value="1"/>
</dbReference>
<dbReference type="SUPFAM" id="SSF48019">
    <property type="entry name" value="post-AAA+ oligomerization domain-like"/>
    <property type="match status" value="1"/>
</dbReference>
<dbReference type="GO" id="GO:0003689">
    <property type="term" value="F:DNA clamp loader activity"/>
    <property type="evidence" value="ECO:0007669"/>
    <property type="project" value="TreeGrafter"/>
</dbReference>
<evidence type="ECO:0000256" key="1">
    <source>
        <dbReference type="ARBA" id="ARBA00006360"/>
    </source>
</evidence>
<dbReference type="Pfam" id="PF23007">
    <property type="entry name" value="DnaA_N-like_STI"/>
    <property type="match status" value="1"/>
</dbReference>
<dbReference type="InterPro" id="IPR054506">
    <property type="entry name" value="DnaA_N-like_STI"/>
</dbReference>
<evidence type="ECO:0000313" key="10">
    <source>
        <dbReference type="RefSeq" id="XP_004501837.1"/>
    </source>
</evidence>
<dbReference type="GO" id="GO:0006281">
    <property type="term" value="P:DNA repair"/>
    <property type="evidence" value="ECO:0007669"/>
    <property type="project" value="TreeGrafter"/>
</dbReference>
<dbReference type="InterPro" id="IPR012763">
    <property type="entry name" value="DNA_pol_III_sug/sutau_N"/>
</dbReference>
<dbReference type="FunFam" id="1.10.8.60:FF:000013">
    <property type="entry name" value="DNA polymerase III subunit gamma/tau"/>
    <property type="match status" value="1"/>
</dbReference>
<dbReference type="GO" id="GO:0009360">
    <property type="term" value="C:DNA polymerase III complex"/>
    <property type="evidence" value="ECO:0007669"/>
    <property type="project" value="InterPro"/>
</dbReference>
<dbReference type="NCBIfam" id="TIGR02397">
    <property type="entry name" value="dnaX_nterm"/>
    <property type="match status" value="1"/>
</dbReference>
<dbReference type="PANTHER" id="PTHR11669:SF54">
    <property type="entry name" value="DNA POLYMERASE III SUBUNIT GAMMA_TAU"/>
    <property type="match status" value="1"/>
</dbReference>
<reference evidence="10 11" key="2">
    <citation type="submission" date="2025-04" db="UniProtKB">
        <authorList>
            <consortium name="RefSeq"/>
        </authorList>
    </citation>
    <scope>IDENTIFICATION</scope>
    <source>
        <tissue evidence="10 11">Etiolated seedlings</tissue>
    </source>
</reference>
<dbReference type="AlphaFoldDB" id="A0A1S2YAA1"/>
<dbReference type="Gene3D" id="1.10.8.60">
    <property type="match status" value="1"/>
</dbReference>
<dbReference type="CDD" id="cd18137">
    <property type="entry name" value="HLD_clamp_pol_III_gamma_tau"/>
    <property type="match status" value="1"/>
</dbReference>
<dbReference type="RefSeq" id="XP_027190144.1">
    <property type="nucleotide sequence ID" value="XM_027334343.1"/>
</dbReference>
<dbReference type="Gene3D" id="3.40.50.300">
    <property type="entry name" value="P-loop containing nucleotide triphosphate hydrolases"/>
    <property type="match status" value="1"/>
</dbReference>
<keyword evidence="2" id="KW-0479">Metal-binding</keyword>
<dbReference type="GO" id="GO:0003887">
    <property type="term" value="F:DNA-directed DNA polymerase activity"/>
    <property type="evidence" value="ECO:0007669"/>
    <property type="project" value="InterPro"/>
</dbReference>
<dbReference type="InterPro" id="IPR050238">
    <property type="entry name" value="DNA_Rep/Repair_Clamp_Loader"/>
</dbReference>
<keyword evidence="4" id="KW-0862">Zinc</keyword>
<dbReference type="GO" id="GO:0006261">
    <property type="term" value="P:DNA-templated DNA replication"/>
    <property type="evidence" value="ECO:0007669"/>
    <property type="project" value="TreeGrafter"/>
</dbReference>
<evidence type="ECO:0000256" key="2">
    <source>
        <dbReference type="ARBA" id="ARBA00022723"/>
    </source>
</evidence>
<dbReference type="Proteomes" id="UP000087171">
    <property type="component" value="Chromosome Ca5"/>
</dbReference>
<dbReference type="RefSeq" id="XP_004501837.1">
    <property type="nucleotide sequence ID" value="XM_004501780.3"/>
</dbReference>
<feature type="domain" description="DNA polymerase III subunit gamma/tau helical lid" evidence="7">
    <location>
        <begin position="473"/>
        <end position="513"/>
    </location>
</feature>
<dbReference type="InterPro" id="IPR027417">
    <property type="entry name" value="P-loop_NTPase"/>
</dbReference>
<evidence type="ECO:0000256" key="3">
    <source>
        <dbReference type="ARBA" id="ARBA00022741"/>
    </source>
</evidence>
<dbReference type="GO" id="GO:0005663">
    <property type="term" value="C:DNA replication factor C complex"/>
    <property type="evidence" value="ECO:0007669"/>
    <property type="project" value="TreeGrafter"/>
</dbReference>
<evidence type="ECO:0000313" key="11">
    <source>
        <dbReference type="RefSeq" id="XP_027190144.1"/>
    </source>
</evidence>
<evidence type="ECO:0000259" key="7">
    <source>
        <dbReference type="Pfam" id="PF22608"/>
    </source>
</evidence>
<dbReference type="GO" id="GO:0005524">
    <property type="term" value="F:ATP binding"/>
    <property type="evidence" value="ECO:0007669"/>
    <property type="project" value="UniProtKB-KW"/>
</dbReference>
<evidence type="ECO:0000259" key="8">
    <source>
        <dbReference type="Pfam" id="PF23007"/>
    </source>
</evidence>
<dbReference type="eggNOG" id="KOG0989">
    <property type="taxonomic scope" value="Eukaryota"/>
</dbReference>
<dbReference type="InterPro" id="IPR045085">
    <property type="entry name" value="HLD_clamp_pol_III_gamma_tau"/>
</dbReference>
<keyword evidence="3" id="KW-0547">Nucleotide-binding</keyword>
<feature type="domain" description="STICHEL DnaA-N-like alpha-beta" evidence="8">
    <location>
        <begin position="687"/>
        <end position="771"/>
    </location>
</feature>
<dbReference type="GO" id="GO:0046872">
    <property type="term" value="F:metal ion binding"/>
    <property type="evidence" value="ECO:0007669"/>
    <property type="project" value="UniProtKB-KW"/>
</dbReference>
<keyword evidence="5" id="KW-0067">ATP-binding</keyword>
<name>A0A1S2YAA1_CICAR</name>
<dbReference type="SUPFAM" id="SSF52540">
    <property type="entry name" value="P-loop containing nucleoside triphosphate hydrolases"/>
    <property type="match status" value="1"/>
</dbReference>
<comment type="similarity">
    <text evidence="1">Belongs to the DnaX/STICHEL family.</text>
</comment>
<protein>
    <submittedName>
        <fullName evidence="10 11">Protein STICHEL-like 2</fullName>
    </submittedName>
</protein>
<dbReference type="GO" id="GO:0003677">
    <property type="term" value="F:DNA binding"/>
    <property type="evidence" value="ECO:0007669"/>
    <property type="project" value="InterPro"/>
</dbReference>
<dbReference type="PANTHER" id="PTHR11669">
    <property type="entry name" value="REPLICATION FACTOR C / DNA POLYMERASE III GAMMA-TAU SUBUNIT"/>
    <property type="match status" value="1"/>
</dbReference>
<dbReference type="Pfam" id="PF22608">
    <property type="entry name" value="DNAX_ATPase_lid"/>
    <property type="match status" value="1"/>
</dbReference>
<dbReference type="STRING" id="3827.A0A1S2YAA1"/>
<accession>A0A1S2YAA1</accession>